<name>A0A1N5YU65_9ACTN</name>
<dbReference type="STRING" id="709881.SAMN04489832_3276"/>
<dbReference type="Proteomes" id="UP000185124">
    <property type="component" value="Unassembled WGS sequence"/>
</dbReference>
<gene>
    <name evidence="2" type="ORF">SAMN04489832_3276</name>
</gene>
<sequence>MLTTLRALLPHVVRSTRKAPPVLCGVLALGLAALPLAVSYRIPYAVTLVRVVSVTVALGVAFALDDAASPMTQVTPTSRLLVRLTRIALSARPLVVVWFAALLLCRAAVPAEARSHLPVGGLALEAAALLATALAFAAVAVRVSAPTHGGLAAMPGLLLGRRP</sequence>
<dbReference type="EMBL" id="FSQT01000002">
    <property type="protein sequence ID" value="SIN13201.1"/>
    <property type="molecule type" value="Genomic_DNA"/>
</dbReference>
<keyword evidence="1" id="KW-0472">Membrane</keyword>
<proteinExistence type="predicted"/>
<feature type="transmembrane region" description="Helical" evidence="1">
    <location>
        <begin position="20"/>
        <end position="38"/>
    </location>
</feature>
<feature type="transmembrane region" description="Helical" evidence="1">
    <location>
        <begin position="45"/>
        <end position="64"/>
    </location>
</feature>
<feature type="transmembrane region" description="Helical" evidence="1">
    <location>
        <begin position="117"/>
        <end position="141"/>
    </location>
</feature>
<dbReference type="RefSeq" id="WP_244298597.1">
    <property type="nucleotide sequence ID" value="NZ_FSQT01000002.1"/>
</dbReference>
<keyword evidence="1" id="KW-0812">Transmembrane</keyword>
<protein>
    <recommendedName>
        <fullName evidence="4">ABC-2 type transport system permease protein</fullName>
    </recommendedName>
</protein>
<evidence type="ECO:0000256" key="1">
    <source>
        <dbReference type="SAM" id="Phobius"/>
    </source>
</evidence>
<dbReference type="AlphaFoldDB" id="A0A1N5YU65"/>
<keyword evidence="3" id="KW-1185">Reference proteome</keyword>
<evidence type="ECO:0000313" key="2">
    <source>
        <dbReference type="EMBL" id="SIN13201.1"/>
    </source>
</evidence>
<feature type="transmembrane region" description="Helical" evidence="1">
    <location>
        <begin position="84"/>
        <end position="105"/>
    </location>
</feature>
<accession>A0A1N5YU65</accession>
<evidence type="ECO:0008006" key="4">
    <source>
        <dbReference type="Google" id="ProtNLM"/>
    </source>
</evidence>
<keyword evidence="1" id="KW-1133">Transmembrane helix</keyword>
<evidence type="ECO:0000313" key="3">
    <source>
        <dbReference type="Proteomes" id="UP000185124"/>
    </source>
</evidence>
<organism evidence="2 3">
    <name type="scientific">Micromonospora cremea</name>
    <dbReference type="NCBI Taxonomy" id="709881"/>
    <lineage>
        <taxon>Bacteria</taxon>
        <taxon>Bacillati</taxon>
        <taxon>Actinomycetota</taxon>
        <taxon>Actinomycetes</taxon>
        <taxon>Micromonosporales</taxon>
        <taxon>Micromonosporaceae</taxon>
        <taxon>Micromonospora</taxon>
    </lineage>
</organism>
<reference evidence="3" key="1">
    <citation type="submission" date="2016-12" db="EMBL/GenBank/DDBJ databases">
        <authorList>
            <person name="Varghese N."/>
            <person name="Submissions S."/>
        </authorList>
    </citation>
    <scope>NUCLEOTIDE SEQUENCE [LARGE SCALE GENOMIC DNA]</scope>
    <source>
        <strain evidence="3">DSM 45599</strain>
    </source>
</reference>